<evidence type="ECO:0000256" key="3">
    <source>
        <dbReference type="ARBA" id="ARBA00023163"/>
    </source>
</evidence>
<evidence type="ECO:0000313" key="6">
    <source>
        <dbReference type="EMBL" id="NEW36798.1"/>
    </source>
</evidence>
<feature type="region of interest" description="Disordered" evidence="4">
    <location>
        <begin position="265"/>
        <end position="284"/>
    </location>
</feature>
<dbReference type="AlphaFoldDB" id="A0A6P1CW44"/>
<evidence type="ECO:0000259" key="5">
    <source>
        <dbReference type="PROSITE" id="PS50043"/>
    </source>
</evidence>
<evidence type="ECO:0000256" key="1">
    <source>
        <dbReference type="ARBA" id="ARBA00023015"/>
    </source>
</evidence>
<feature type="non-terminal residue" evidence="6">
    <location>
        <position position="1"/>
    </location>
</feature>
<name>A0A6P1CW44_9NOCA</name>
<dbReference type="Proteomes" id="UP000471166">
    <property type="component" value="Unassembled WGS sequence"/>
</dbReference>
<dbReference type="SUPFAM" id="SSF46894">
    <property type="entry name" value="C-terminal effector domain of the bipartite response regulators"/>
    <property type="match status" value="2"/>
</dbReference>
<dbReference type="SMART" id="SM00421">
    <property type="entry name" value="HTH_LUXR"/>
    <property type="match status" value="2"/>
</dbReference>
<keyword evidence="2" id="KW-0238">DNA-binding</keyword>
<sequence length="516" mass="56914">ARPPDTDLASWWNTRLSADEQAAMIQSFPDDVLAMDIDHSRATVEAATARQQTLREYAHQAQRASSTSGSRAGDRPPSSRADSTDLAHTERDLDAEDIDILALLADGYSLAEISAQHYLSRSTLRNRLDAIAAKLGTDSTIGSAVRAWQRGLLRLGERDLIPASAGFFTRDEVETLALLSHGLSNTQIAEHQHVSRSTVQDRLARVFDKLGVHGRIPAVLAALDRGVIGSELVDAQPVTVTRPPSFAPADTRSTSDAVPRVVTTARPEMPAEPPEPRPRRGSQLPILGIDRATGREIEIDPTDVRTVTLRNEYGHDDVVFLPSSHDPDNAFVHWASLPHRDFDHVYSAYQLPGGPPFNYAITHPEPARWQREVRATGKAPFIVIAHATADFYSLQIRVGDGWKDVLVEGEEYARLLINNGPFMQLIAQDEYRPLIIASCSPAQSGSATAQFTAEYLINEGEMDRNIHLSKSLLIFAPRGDTARLAVEAMITRNGAHQPLFETWWGSPWASEYRPDR</sequence>
<proteinExistence type="predicted"/>
<dbReference type="InterPro" id="IPR000792">
    <property type="entry name" value="Tscrpt_reg_LuxR_C"/>
</dbReference>
<dbReference type="Pfam" id="PF00196">
    <property type="entry name" value="GerE"/>
    <property type="match status" value="1"/>
</dbReference>
<protein>
    <submittedName>
        <fullName evidence="6">Response regulator transcription factor</fullName>
    </submittedName>
</protein>
<dbReference type="EMBL" id="JAAGVB010000107">
    <property type="protein sequence ID" value="NEW36798.1"/>
    <property type="molecule type" value="Genomic_DNA"/>
</dbReference>
<dbReference type="GO" id="GO:0003677">
    <property type="term" value="F:DNA binding"/>
    <property type="evidence" value="ECO:0007669"/>
    <property type="project" value="UniProtKB-KW"/>
</dbReference>
<dbReference type="PANTHER" id="PTHR43214:SF24">
    <property type="entry name" value="TRANSCRIPTIONAL REGULATORY PROTEIN NARL-RELATED"/>
    <property type="match status" value="1"/>
</dbReference>
<gene>
    <name evidence="6" type="ORF">GV791_30210</name>
</gene>
<dbReference type="PROSITE" id="PS50043">
    <property type="entry name" value="HTH_LUXR_2"/>
    <property type="match status" value="1"/>
</dbReference>
<keyword evidence="1" id="KW-0805">Transcription regulation</keyword>
<evidence type="ECO:0000256" key="4">
    <source>
        <dbReference type="SAM" id="MobiDB-lite"/>
    </source>
</evidence>
<dbReference type="RefSeq" id="WP_163848360.1">
    <property type="nucleotide sequence ID" value="NZ_JAAGVB010000107.1"/>
</dbReference>
<dbReference type="Gene3D" id="1.10.10.10">
    <property type="entry name" value="Winged helix-like DNA-binding domain superfamily/Winged helix DNA-binding domain"/>
    <property type="match status" value="2"/>
</dbReference>
<reference evidence="6 7" key="1">
    <citation type="submission" date="2020-01" db="EMBL/GenBank/DDBJ databases">
        <title>Genetics and antimicrobial susceptibilities of Nocardia species isolated from the soil; a comparison with species isolated from humans.</title>
        <authorList>
            <person name="Carrasco G."/>
            <person name="Monzon S."/>
            <person name="Sansegundo M."/>
            <person name="Garcia E."/>
            <person name="Garrido N."/>
            <person name="Medina M.J."/>
            <person name="Villalon P."/>
            <person name="Ramirez-Arocha A.C."/>
            <person name="Jimenez P."/>
            <person name="Cuesta I."/>
            <person name="Valdezate S."/>
        </authorList>
    </citation>
    <scope>NUCLEOTIDE SEQUENCE [LARGE SCALE GENOMIC DNA]</scope>
    <source>
        <strain evidence="6 7">CNM20110626</strain>
    </source>
</reference>
<dbReference type="GO" id="GO:0006355">
    <property type="term" value="P:regulation of DNA-templated transcription"/>
    <property type="evidence" value="ECO:0007669"/>
    <property type="project" value="InterPro"/>
</dbReference>
<dbReference type="CDD" id="cd06170">
    <property type="entry name" value="LuxR_C_like"/>
    <property type="match status" value="1"/>
</dbReference>
<feature type="region of interest" description="Disordered" evidence="4">
    <location>
        <begin position="59"/>
        <end position="89"/>
    </location>
</feature>
<feature type="domain" description="HTH luxR-type" evidence="5">
    <location>
        <begin position="161"/>
        <end position="226"/>
    </location>
</feature>
<dbReference type="InterPro" id="IPR016032">
    <property type="entry name" value="Sig_transdc_resp-reg_C-effctor"/>
</dbReference>
<comment type="caution">
    <text evidence="6">The sequence shown here is derived from an EMBL/GenBank/DDBJ whole genome shotgun (WGS) entry which is preliminary data.</text>
</comment>
<keyword evidence="3" id="KW-0804">Transcription</keyword>
<dbReference type="PRINTS" id="PR00038">
    <property type="entry name" value="HTHLUXR"/>
</dbReference>
<dbReference type="InterPro" id="IPR039420">
    <property type="entry name" value="WalR-like"/>
</dbReference>
<dbReference type="PANTHER" id="PTHR43214">
    <property type="entry name" value="TWO-COMPONENT RESPONSE REGULATOR"/>
    <property type="match status" value="1"/>
</dbReference>
<accession>A0A6P1CW44</accession>
<evidence type="ECO:0000313" key="7">
    <source>
        <dbReference type="Proteomes" id="UP000471166"/>
    </source>
</evidence>
<dbReference type="InterPro" id="IPR036388">
    <property type="entry name" value="WH-like_DNA-bd_sf"/>
</dbReference>
<organism evidence="6 7">
    <name type="scientific">Nocardia cyriacigeorgica</name>
    <dbReference type="NCBI Taxonomy" id="135487"/>
    <lineage>
        <taxon>Bacteria</taxon>
        <taxon>Bacillati</taxon>
        <taxon>Actinomycetota</taxon>
        <taxon>Actinomycetes</taxon>
        <taxon>Mycobacteriales</taxon>
        <taxon>Nocardiaceae</taxon>
        <taxon>Nocardia</taxon>
    </lineage>
</organism>
<evidence type="ECO:0000256" key="2">
    <source>
        <dbReference type="ARBA" id="ARBA00023125"/>
    </source>
</evidence>